<dbReference type="InterPro" id="IPR036116">
    <property type="entry name" value="FN3_sf"/>
</dbReference>
<dbReference type="InterPro" id="IPR013783">
    <property type="entry name" value="Ig-like_fold"/>
</dbReference>
<feature type="non-terminal residue" evidence="1">
    <location>
        <position position="1"/>
    </location>
</feature>
<comment type="caution">
    <text evidence="1">The sequence shown here is derived from an EMBL/GenBank/DDBJ whole genome shotgun (WGS) entry which is preliminary data.</text>
</comment>
<accession>A0AAW6MAG1</accession>
<dbReference type="Gene3D" id="2.60.40.10">
    <property type="entry name" value="Immunoglobulins"/>
    <property type="match status" value="1"/>
</dbReference>
<organism evidence="1 2">
    <name type="scientific">Bacteroides cellulosilyticus</name>
    <dbReference type="NCBI Taxonomy" id="246787"/>
    <lineage>
        <taxon>Bacteria</taxon>
        <taxon>Pseudomonadati</taxon>
        <taxon>Bacteroidota</taxon>
        <taxon>Bacteroidia</taxon>
        <taxon>Bacteroidales</taxon>
        <taxon>Bacteroidaceae</taxon>
        <taxon>Bacteroides</taxon>
    </lineage>
</organism>
<name>A0AAW6MAG1_9BACE</name>
<dbReference type="Proteomes" id="UP001221924">
    <property type="component" value="Unassembled WGS sequence"/>
</dbReference>
<dbReference type="AlphaFoldDB" id="A0AAW6MAG1"/>
<proteinExistence type="predicted"/>
<sequence length="104" mass="10742">DITRNKTVTATLKDGVFQANLTGLAYNTSYHVRAYAVNGKGVGYSAYIIIKTGSSAKVTIVNMAAGNSSPSTLDVSATVSADGGAEITERGFVYSSKGTPSVEE</sequence>
<feature type="non-terminal residue" evidence="1">
    <location>
        <position position="104"/>
    </location>
</feature>
<dbReference type="EMBL" id="JARFID010000384">
    <property type="protein sequence ID" value="MDE8697870.1"/>
    <property type="molecule type" value="Genomic_DNA"/>
</dbReference>
<gene>
    <name evidence="1" type="ORF">PZH42_27895</name>
</gene>
<evidence type="ECO:0000313" key="2">
    <source>
        <dbReference type="Proteomes" id="UP001221924"/>
    </source>
</evidence>
<evidence type="ECO:0008006" key="3">
    <source>
        <dbReference type="Google" id="ProtNLM"/>
    </source>
</evidence>
<reference evidence="1" key="1">
    <citation type="submission" date="2023-03" db="EMBL/GenBank/DDBJ databases">
        <title>DFI Biobank Strains.</title>
        <authorList>
            <person name="Mostad J."/>
            <person name="Paddock L."/>
            <person name="Medina S."/>
            <person name="Waligurski E."/>
            <person name="Barat B."/>
            <person name="Smith R."/>
            <person name="Burgo V."/>
            <person name="Metcalfe C."/>
            <person name="Woodson C."/>
            <person name="Sundararajan A."/>
            <person name="Ramaswamy R."/>
            <person name="Lin H."/>
            <person name="Pamer E.G."/>
        </authorList>
    </citation>
    <scope>NUCLEOTIDE SEQUENCE</scope>
    <source>
        <strain evidence="1">DFI.9.5</strain>
    </source>
</reference>
<evidence type="ECO:0000313" key="1">
    <source>
        <dbReference type="EMBL" id="MDE8697870.1"/>
    </source>
</evidence>
<protein>
    <recommendedName>
        <fullName evidence="3">Fibronectin type-III domain-containing protein</fullName>
    </recommendedName>
</protein>
<dbReference type="SUPFAM" id="SSF49265">
    <property type="entry name" value="Fibronectin type III"/>
    <property type="match status" value="1"/>
</dbReference>